<dbReference type="InterPro" id="IPR039505">
    <property type="entry name" value="DRC1/2_N"/>
</dbReference>
<comment type="caution">
    <text evidence="7">The sequence shown here is derived from an EMBL/GenBank/DDBJ whole genome shotgun (WGS) entry which is preliminary data.</text>
</comment>
<evidence type="ECO:0000313" key="8">
    <source>
        <dbReference type="Proteomes" id="UP000193642"/>
    </source>
</evidence>
<keyword evidence="2 3" id="KW-0175">Coiled coil</keyword>
<feature type="domain" description="Dynein regulatory complex protein 1 C-terminal" evidence="6">
    <location>
        <begin position="676"/>
        <end position="734"/>
    </location>
</feature>
<evidence type="ECO:0000256" key="2">
    <source>
        <dbReference type="ARBA" id="ARBA00023054"/>
    </source>
</evidence>
<dbReference type="GO" id="GO:0005858">
    <property type="term" value="C:axonemal dynein complex"/>
    <property type="evidence" value="ECO:0007669"/>
    <property type="project" value="InterPro"/>
</dbReference>
<dbReference type="Pfam" id="PF14772">
    <property type="entry name" value="NYD-SP28"/>
    <property type="match status" value="1"/>
</dbReference>
<dbReference type="AlphaFoldDB" id="A0A1Y2BF77"/>
<feature type="domain" description="Dynein regulatory complex protein 1/2 N-terminal" evidence="5">
    <location>
        <begin position="110"/>
        <end position="207"/>
    </location>
</feature>
<dbReference type="PANTHER" id="PTHR21625:SF1">
    <property type="entry name" value="DYNEIN REGULATORY COMPLEX PROTEIN 1"/>
    <property type="match status" value="1"/>
</dbReference>
<dbReference type="InterPro" id="IPR029440">
    <property type="entry name" value="DRC1_C"/>
</dbReference>
<dbReference type="STRING" id="329046.A0A1Y2BF77"/>
<protein>
    <recommendedName>
        <fullName evidence="9">Dynein regulatory complex protein 1</fullName>
    </recommendedName>
</protein>
<dbReference type="Proteomes" id="UP000193642">
    <property type="component" value="Unassembled WGS sequence"/>
</dbReference>
<dbReference type="GO" id="GO:0003352">
    <property type="term" value="P:regulation of cilium movement"/>
    <property type="evidence" value="ECO:0007669"/>
    <property type="project" value="TreeGrafter"/>
</dbReference>
<evidence type="ECO:0008006" key="9">
    <source>
        <dbReference type="Google" id="ProtNLM"/>
    </source>
</evidence>
<feature type="region of interest" description="Disordered" evidence="4">
    <location>
        <begin position="1"/>
        <end position="85"/>
    </location>
</feature>
<feature type="compositionally biased region" description="Low complexity" evidence="4">
    <location>
        <begin position="1"/>
        <end position="18"/>
    </location>
</feature>
<name>A0A1Y2BF77_9FUNG</name>
<gene>
    <name evidence="7" type="ORF">BCR33DRAFT_702758</name>
</gene>
<evidence type="ECO:0000256" key="1">
    <source>
        <dbReference type="ARBA" id="ARBA00009688"/>
    </source>
</evidence>
<comment type="similarity">
    <text evidence="1">Belongs to the DRC1 family.</text>
</comment>
<dbReference type="GO" id="GO:0060285">
    <property type="term" value="P:cilium-dependent cell motility"/>
    <property type="evidence" value="ECO:0007669"/>
    <property type="project" value="TreeGrafter"/>
</dbReference>
<sequence length="766" mass="87146">MIAAQQPSASTQQPSNSVSGGGASVGVAASSSSKEARIHARKVRIEANRLAKMKPDKADDSDIRRKPKVEAEKKETGKARAQMSASNKKIDSIKLSTTELVTNIRVGIVARESQRRTDELKKLDNWDKKRSEDATKTVSMNETISSQWDKILLNNNPYELNELLQKQKEACDSLMASKNKLINEYMVDLKSKDDDYVKELKRQAEEIDTLIERMEEQYRNLQLTLKEELEHIEKSFIEERTELIENNMKEMEALFSQRRDNEGKYLEERADRIDDHAKQLEALRVRDAEEYNLVKIKLETDVQVLEQQLQQMRATYQLNTEKLEYNFQVLKKREEENASILGTQKRKITRLTDHLNLLKSKMTKQERGYTTEYTSLTDDYKRILEQYKELQKKFRHFQVSDEATYREIWGMNEEATGELMRKVVAADRIIVEQQLGMKWTGPSEDFFKTVNPDVFKWHKRGGHAGGGGGDYDDDDDIVARVLVSGQNGLDANGNGGTGGVGAGESLAAKFKETKLGNTASAGYSKTMKKMLELLCNEAGFLVEEKLQKLLAPLHRDEQSLMKLDSIFKALGVETVEDIEKLTSFFVARDASPEVATSSTQLIHPNDVIRAIRRFVEDHRSEKPLKHGGKIRLNDEEDGVSGDERSYSQPGSVSHSDSEGPKKGPISKSRNDQQRLYWERMANVIDDKSYRVWTAVYVAMKKYNALLTERFQLTQEIDAVRTQSDELKGLLRQYMAAKVNDELQIPPTQIMWHAAGGNANASNNQLA</sequence>
<dbReference type="Pfam" id="PF14775">
    <property type="entry name" value="NYD-SP28_assoc"/>
    <property type="match status" value="1"/>
</dbReference>
<evidence type="ECO:0000256" key="3">
    <source>
        <dbReference type="SAM" id="Coils"/>
    </source>
</evidence>
<keyword evidence="8" id="KW-1185">Reference proteome</keyword>
<feature type="compositionally biased region" description="Basic and acidic residues" evidence="4">
    <location>
        <begin position="34"/>
        <end position="78"/>
    </location>
</feature>
<feature type="region of interest" description="Disordered" evidence="4">
    <location>
        <begin position="620"/>
        <end position="670"/>
    </location>
</feature>
<dbReference type="EMBL" id="MCGO01000070">
    <property type="protein sequence ID" value="ORY32735.1"/>
    <property type="molecule type" value="Genomic_DNA"/>
</dbReference>
<organism evidence="7 8">
    <name type="scientific">Rhizoclosmatium globosum</name>
    <dbReference type="NCBI Taxonomy" id="329046"/>
    <lineage>
        <taxon>Eukaryota</taxon>
        <taxon>Fungi</taxon>
        <taxon>Fungi incertae sedis</taxon>
        <taxon>Chytridiomycota</taxon>
        <taxon>Chytridiomycota incertae sedis</taxon>
        <taxon>Chytridiomycetes</taxon>
        <taxon>Chytridiales</taxon>
        <taxon>Chytriomycetaceae</taxon>
        <taxon>Rhizoclosmatium</taxon>
    </lineage>
</organism>
<dbReference type="PANTHER" id="PTHR21625">
    <property type="entry name" value="NYD-SP28 PROTEIN"/>
    <property type="match status" value="1"/>
</dbReference>
<dbReference type="GO" id="GO:0070286">
    <property type="term" value="P:axonemal dynein complex assembly"/>
    <property type="evidence" value="ECO:0007669"/>
    <property type="project" value="InterPro"/>
</dbReference>
<feature type="coiled-coil region" evidence="3">
    <location>
        <begin position="164"/>
        <end position="322"/>
    </location>
</feature>
<evidence type="ECO:0000259" key="5">
    <source>
        <dbReference type="Pfam" id="PF14772"/>
    </source>
</evidence>
<accession>A0A1Y2BF77</accession>
<proteinExistence type="inferred from homology"/>
<dbReference type="OrthoDB" id="10260459at2759"/>
<evidence type="ECO:0000313" key="7">
    <source>
        <dbReference type="EMBL" id="ORY32735.1"/>
    </source>
</evidence>
<dbReference type="InterPro" id="IPR039750">
    <property type="entry name" value="DRC1/DRC2"/>
</dbReference>
<evidence type="ECO:0000259" key="6">
    <source>
        <dbReference type="Pfam" id="PF14775"/>
    </source>
</evidence>
<evidence type="ECO:0000256" key="4">
    <source>
        <dbReference type="SAM" id="MobiDB-lite"/>
    </source>
</evidence>
<reference evidence="7 8" key="1">
    <citation type="submission" date="2016-07" db="EMBL/GenBank/DDBJ databases">
        <title>Pervasive Adenine N6-methylation of Active Genes in Fungi.</title>
        <authorList>
            <consortium name="DOE Joint Genome Institute"/>
            <person name="Mondo S.J."/>
            <person name="Dannebaum R.O."/>
            <person name="Kuo R.C."/>
            <person name="Labutti K."/>
            <person name="Haridas S."/>
            <person name="Kuo A."/>
            <person name="Salamov A."/>
            <person name="Ahrendt S.R."/>
            <person name="Lipzen A."/>
            <person name="Sullivan W."/>
            <person name="Andreopoulos W.B."/>
            <person name="Clum A."/>
            <person name="Lindquist E."/>
            <person name="Daum C."/>
            <person name="Ramamoorthy G.K."/>
            <person name="Gryganskyi A."/>
            <person name="Culley D."/>
            <person name="Magnuson J.K."/>
            <person name="James T.Y."/>
            <person name="O'Malley M.A."/>
            <person name="Stajich J.E."/>
            <person name="Spatafora J.W."/>
            <person name="Visel A."/>
            <person name="Grigoriev I.V."/>
        </authorList>
    </citation>
    <scope>NUCLEOTIDE SEQUENCE [LARGE SCALE GENOMIC DNA]</scope>
    <source>
        <strain evidence="7 8">JEL800</strain>
    </source>
</reference>